<name>A0A197JHK1_9FUNG</name>
<dbReference type="GO" id="GO:0008270">
    <property type="term" value="F:zinc ion binding"/>
    <property type="evidence" value="ECO:0007669"/>
    <property type="project" value="UniProtKB-KW"/>
</dbReference>
<evidence type="ECO:0000313" key="6">
    <source>
        <dbReference type="EMBL" id="OAQ24468.1"/>
    </source>
</evidence>
<evidence type="ECO:0000256" key="1">
    <source>
        <dbReference type="ARBA" id="ARBA00004123"/>
    </source>
</evidence>
<evidence type="ECO:0000256" key="4">
    <source>
        <dbReference type="ARBA" id="ARBA00022833"/>
    </source>
</evidence>
<dbReference type="Proteomes" id="UP000078512">
    <property type="component" value="Unassembled WGS sequence"/>
</dbReference>
<evidence type="ECO:0000313" key="7">
    <source>
        <dbReference type="Proteomes" id="UP000078512"/>
    </source>
</evidence>
<keyword evidence="4" id="KW-0862">Zinc</keyword>
<dbReference type="SUPFAM" id="SSF53098">
    <property type="entry name" value="Ribonuclease H-like"/>
    <property type="match status" value="1"/>
</dbReference>
<dbReference type="AlphaFoldDB" id="A0A197JHK1"/>
<keyword evidence="7" id="KW-1185">Reference proteome</keyword>
<sequence>MDNINNNANNNNANNNDIFDEEAILGDLSQKMWTLTVDLSTTRITSTSIRRPRSIIDSEEDDDLFEIDEISYVSSSCGLPVGNMDIESVGSDITSQKKGVRTWGWAVKNKWAERATSSKSNGVIVRCLYPGYKQTYATSSMTTSGINNHLGKVHRITRDSGVNDGSLSRGGPLDVLLRSFTQPRAFDPTSFNDLLVRSIVKSPAFQELLNHATMANEPQVRLPSDDTMATKTKRKYFEMEEQVIAMFADVHKVSLTADGWTSPFQDDFLGVTAHWIDILERFHLGEQLQSITTHNASNMAKMMRDLLLDYHSKTDSTPVYAVATAMDPMMRFDWWGANDWGEKNISKSARTWSRIFGINITKEKKDQSNWMSTQNGR</sequence>
<dbReference type="EMBL" id="KV442093">
    <property type="protein sequence ID" value="OAQ24468.1"/>
    <property type="molecule type" value="Genomic_DNA"/>
</dbReference>
<protein>
    <recommendedName>
        <fullName evidence="8">BED-type domain-containing protein</fullName>
    </recommendedName>
</protein>
<accession>A0A197JHK1</accession>
<keyword evidence="3" id="KW-0863">Zinc-finger</keyword>
<gene>
    <name evidence="6" type="ORF">K457DRAFT_24032</name>
</gene>
<organism evidence="6 7">
    <name type="scientific">Linnemannia elongata AG-77</name>
    <dbReference type="NCBI Taxonomy" id="1314771"/>
    <lineage>
        <taxon>Eukaryota</taxon>
        <taxon>Fungi</taxon>
        <taxon>Fungi incertae sedis</taxon>
        <taxon>Mucoromycota</taxon>
        <taxon>Mortierellomycotina</taxon>
        <taxon>Mortierellomycetes</taxon>
        <taxon>Mortierellales</taxon>
        <taxon>Mortierellaceae</taxon>
        <taxon>Linnemannia</taxon>
    </lineage>
</organism>
<dbReference type="InterPro" id="IPR012337">
    <property type="entry name" value="RNaseH-like_sf"/>
</dbReference>
<dbReference type="OrthoDB" id="4837779at2759"/>
<keyword evidence="5" id="KW-0539">Nucleus</keyword>
<dbReference type="GO" id="GO:0005634">
    <property type="term" value="C:nucleus"/>
    <property type="evidence" value="ECO:0007669"/>
    <property type="project" value="UniProtKB-SubCell"/>
</dbReference>
<evidence type="ECO:0008006" key="8">
    <source>
        <dbReference type="Google" id="ProtNLM"/>
    </source>
</evidence>
<dbReference type="PANTHER" id="PTHR46481">
    <property type="entry name" value="ZINC FINGER BED DOMAIN-CONTAINING PROTEIN 4"/>
    <property type="match status" value="1"/>
</dbReference>
<keyword evidence="2" id="KW-0479">Metal-binding</keyword>
<dbReference type="PANTHER" id="PTHR46481:SF10">
    <property type="entry name" value="ZINC FINGER BED DOMAIN-CONTAINING PROTEIN 39"/>
    <property type="match status" value="1"/>
</dbReference>
<evidence type="ECO:0000256" key="5">
    <source>
        <dbReference type="ARBA" id="ARBA00023242"/>
    </source>
</evidence>
<reference evidence="6 7" key="1">
    <citation type="submission" date="2016-05" db="EMBL/GenBank/DDBJ databases">
        <title>Genome sequencing reveals origins of a unique bacterial endosymbiosis in the earliest lineages of terrestrial Fungi.</title>
        <authorList>
            <consortium name="DOE Joint Genome Institute"/>
            <person name="Uehling J."/>
            <person name="Gryganskyi A."/>
            <person name="Hameed K."/>
            <person name="Tschaplinski T."/>
            <person name="Misztal P."/>
            <person name="Wu S."/>
            <person name="Desiro A."/>
            <person name="Vande Pol N."/>
            <person name="Du Z.-Y."/>
            <person name="Zienkiewicz A."/>
            <person name="Zienkiewicz K."/>
            <person name="Morin E."/>
            <person name="Tisserant E."/>
            <person name="Splivallo R."/>
            <person name="Hainaut M."/>
            <person name="Henrissat B."/>
            <person name="Ohm R."/>
            <person name="Kuo A."/>
            <person name="Yan J."/>
            <person name="Lipzen A."/>
            <person name="Nolan M."/>
            <person name="Labutti K."/>
            <person name="Barry K."/>
            <person name="Goldstein A."/>
            <person name="Labbe J."/>
            <person name="Schadt C."/>
            <person name="Tuskan G."/>
            <person name="Grigoriev I."/>
            <person name="Martin F."/>
            <person name="Vilgalys R."/>
            <person name="Bonito G."/>
        </authorList>
    </citation>
    <scope>NUCLEOTIDE SEQUENCE [LARGE SCALE GENOMIC DNA]</scope>
    <source>
        <strain evidence="6 7">AG-77</strain>
    </source>
</reference>
<proteinExistence type="predicted"/>
<comment type="subcellular location">
    <subcellularLocation>
        <location evidence="1">Nucleus</location>
    </subcellularLocation>
</comment>
<dbReference type="InterPro" id="IPR052035">
    <property type="entry name" value="ZnF_BED_domain_contain"/>
</dbReference>
<evidence type="ECO:0000256" key="3">
    <source>
        <dbReference type="ARBA" id="ARBA00022771"/>
    </source>
</evidence>
<evidence type="ECO:0000256" key="2">
    <source>
        <dbReference type="ARBA" id="ARBA00022723"/>
    </source>
</evidence>